<protein>
    <submittedName>
        <fullName evidence="2">Uncharacterized protein</fullName>
    </submittedName>
</protein>
<evidence type="ECO:0000313" key="2">
    <source>
        <dbReference type="EMBL" id="KVG61715.1"/>
    </source>
</evidence>
<comment type="caution">
    <text evidence="2">The sequence shown here is derived from an EMBL/GenBank/DDBJ whole genome shotgun (WGS) entry which is preliminary data.</text>
</comment>
<evidence type="ECO:0000256" key="1">
    <source>
        <dbReference type="SAM" id="MobiDB-lite"/>
    </source>
</evidence>
<gene>
    <name evidence="2" type="ORF">WJ33_31085</name>
</gene>
<name>A0A118HPW8_9BURK</name>
<dbReference type="OrthoDB" id="9031060at2"/>
<accession>A0A118HPW8</accession>
<feature type="region of interest" description="Disordered" evidence="1">
    <location>
        <begin position="136"/>
        <end position="157"/>
    </location>
</feature>
<organism evidence="2 3">
    <name type="scientific">Burkholderia ubonensis</name>
    <dbReference type="NCBI Taxonomy" id="101571"/>
    <lineage>
        <taxon>Bacteria</taxon>
        <taxon>Pseudomonadati</taxon>
        <taxon>Pseudomonadota</taxon>
        <taxon>Betaproteobacteria</taxon>
        <taxon>Burkholderiales</taxon>
        <taxon>Burkholderiaceae</taxon>
        <taxon>Burkholderia</taxon>
        <taxon>Burkholderia cepacia complex</taxon>
    </lineage>
</organism>
<dbReference type="RefSeq" id="WP_059755291.1">
    <property type="nucleotide sequence ID" value="NZ_CP013415.1"/>
</dbReference>
<dbReference type="Proteomes" id="UP000064029">
    <property type="component" value="Unassembled WGS sequence"/>
</dbReference>
<evidence type="ECO:0000313" key="3">
    <source>
        <dbReference type="Proteomes" id="UP000064029"/>
    </source>
</evidence>
<dbReference type="AlphaFoldDB" id="A0A118HPW8"/>
<proteinExistence type="predicted"/>
<sequence length="157" mass="16902">MDQLFLKMPHLHRTLDRAHADLIATAEAIAAAHGLHPCGPVGWDNGLRDAARVSLTAYQPRHERGNRYSVTRFFDGRYASVECVTPEQAAQALSVNTRAEFEAIVSPRAAHLADDAGVAQSEDGDAAHATFLSADVDAQSSPRDGGQRADSVQLPLF</sequence>
<reference evidence="2 3" key="1">
    <citation type="submission" date="2015-11" db="EMBL/GenBank/DDBJ databases">
        <title>Expanding the genomic diversity of Burkholderia species for the development of highly accurate diagnostics.</title>
        <authorList>
            <person name="Sahl J."/>
            <person name="Keim P."/>
            <person name="Wagner D."/>
        </authorList>
    </citation>
    <scope>NUCLEOTIDE SEQUENCE [LARGE SCALE GENOMIC DNA]</scope>
    <source>
        <strain evidence="2 3">MSMB2036</strain>
    </source>
</reference>
<dbReference type="EMBL" id="LOXM01000185">
    <property type="protein sequence ID" value="KVG61715.1"/>
    <property type="molecule type" value="Genomic_DNA"/>
</dbReference>